<evidence type="ECO:0000256" key="2">
    <source>
        <dbReference type="ARBA" id="ARBA00023125"/>
    </source>
</evidence>
<dbReference type="InterPro" id="IPR039420">
    <property type="entry name" value="WalR-like"/>
</dbReference>
<dbReference type="AlphaFoldDB" id="A0A7U3VQY7"/>
<organism evidence="5 6">
    <name type="scientific">Actinacidiphila reveromycinica</name>
    <dbReference type="NCBI Taxonomy" id="659352"/>
    <lineage>
        <taxon>Bacteria</taxon>
        <taxon>Bacillati</taxon>
        <taxon>Actinomycetota</taxon>
        <taxon>Actinomycetes</taxon>
        <taxon>Kitasatosporales</taxon>
        <taxon>Streptomycetaceae</taxon>
        <taxon>Actinacidiphila</taxon>
    </lineage>
</organism>
<dbReference type="EMBL" id="AP018365">
    <property type="protein sequence ID" value="BBB00130.1"/>
    <property type="molecule type" value="Genomic_DNA"/>
</dbReference>
<dbReference type="CDD" id="cd06170">
    <property type="entry name" value="LuxR_C_like"/>
    <property type="match status" value="1"/>
</dbReference>
<proteinExistence type="predicted"/>
<dbReference type="KEGG" id="arev:RVR_7052"/>
<dbReference type="InterPro" id="IPR027417">
    <property type="entry name" value="P-loop_NTPase"/>
</dbReference>
<dbReference type="InterPro" id="IPR011990">
    <property type="entry name" value="TPR-like_helical_dom_sf"/>
</dbReference>
<dbReference type="InterPro" id="IPR036388">
    <property type="entry name" value="WH-like_DNA-bd_sf"/>
</dbReference>
<keyword evidence="6" id="KW-1185">Reference proteome</keyword>
<protein>
    <submittedName>
        <fullName evidence="5">Putative transcriptional regulator</fullName>
    </submittedName>
</protein>
<evidence type="ECO:0000259" key="4">
    <source>
        <dbReference type="PROSITE" id="PS50043"/>
    </source>
</evidence>
<dbReference type="Gene3D" id="1.10.10.10">
    <property type="entry name" value="Winged helix-like DNA-binding domain superfamily/Winged helix DNA-binding domain"/>
    <property type="match status" value="1"/>
</dbReference>
<dbReference type="RefSeq" id="WP_202236192.1">
    <property type="nucleotide sequence ID" value="NZ_AP018365.1"/>
</dbReference>
<evidence type="ECO:0000256" key="1">
    <source>
        <dbReference type="ARBA" id="ARBA00023015"/>
    </source>
</evidence>
<dbReference type="PANTHER" id="PTHR43214:SF41">
    <property type="entry name" value="NITRATE_NITRITE RESPONSE REGULATOR PROTEIN NARP"/>
    <property type="match status" value="1"/>
</dbReference>
<feature type="domain" description="HTH luxR-type" evidence="4">
    <location>
        <begin position="887"/>
        <end position="952"/>
    </location>
</feature>
<sequence>MPVDTGHDWPMIARERELAAVEAAVDHGGGVLLDGDPGMGKSRLLEAALERAAAAGRSVVAVGGAWRGAQEGGAPVETFATLADCLDRLGTLPRQASPPQRPLVGLDDAHLVDEASAAHLYRLAVAGQLGVVTAVRSGAPAPASIDKLWVTRLVERIELGPFDRAEVARALHGRLEGHIDAATLERLWTNTGGSPLILRELVEHSLADESLRQVDGMWRWQGLAEPPTRRLAAVVHLGLRDLDPDEQELVNMLALAEPLEADIAAHFDLSQAAESLNLRGVVAVERTGHRLRLRLALPLSRVVVAARMSDLTARRLRRQIAEWIESTGARRADDQLRLITLRLDAGLVPGPEQLLGFAHTAFQRQDFALAERLCRLALDGARGRAPYERTGCDAAGFDGGGFDGGFEAPGAGAAVGEHGEAGRDWDALPPLGPPTLRPFSRRVSTRVAPGGQGADGSPDDVAAALLLGRIMAGQGRHTEAERVFASVMDGDCHAPAEDLLAAVRARAANLAEGLRRLEDAADVLDKAIAAVGSERALPLQGYRAVIAILAGRLRHAVEIGDEVLPAEPADSRVTQELLPAVAFARVELGDPAAALEQLAACRDRVDGWEDDAQLRYFVLLARCSFLMGDIGGFAAALEAIRRHSAGDDQERQLHVAVLRARLYRNFGRTDEAIALLRDAGAVRGRGDWLAMPAWTLAQLAGVLAQSGQHSDALRTLVEARQIQSEAAAHPVAADDIALERALVLAWSGDRSGAVSQALAVSKRAVAGQRPATAVSALHLAARISQSVSVTAQAERLAACTTSELARLQADHIRALAAGDGDALASVSVRFRVWGALPLAAEAAAQASRAYRATGRRRKSREARTACHGILADYGGSLPPWLVMEPRRDSATAQLTTREREVAALAATGLSNRDIAGRLVVSVRTVENHLHRVYHKLGVTARAELARVLSQAEVPEPVLIREARGGTPAAGPDRRPGTEPHCAECARLNGWAAS</sequence>
<dbReference type="PROSITE" id="PS50043">
    <property type="entry name" value="HTH_LUXR_2"/>
    <property type="match status" value="1"/>
</dbReference>
<name>A0A7U3VQY7_9ACTN</name>
<dbReference type="PROSITE" id="PS00622">
    <property type="entry name" value="HTH_LUXR_1"/>
    <property type="match status" value="1"/>
</dbReference>
<dbReference type="PANTHER" id="PTHR43214">
    <property type="entry name" value="TWO-COMPONENT RESPONSE REGULATOR"/>
    <property type="match status" value="1"/>
</dbReference>
<dbReference type="GO" id="GO:0003677">
    <property type="term" value="F:DNA binding"/>
    <property type="evidence" value="ECO:0007669"/>
    <property type="project" value="UniProtKB-KW"/>
</dbReference>
<keyword evidence="3" id="KW-0804">Transcription</keyword>
<dbReference type="SUPFAM" id="SSF52540">
    <property type="entry name" value="P-loop containing nucleoside triphosphate hydrolases"/>
    <property type="match status" value="1"/>
</dbReference>
<dbReference type="Gene3D" id="1.25.40.10">
    <property type="entry name" value="Tetratricopeptide repeat domain"/>
    <property type="match status" value="2"/>
</dbReference>
<accession>A0A7U3VQY7</accession>
<gene>
    <name evidence="5" type="ORF">RVR_7052</name>
</gene>
<keyword evidence="2" id="KW-0238">DNA-binding</keyword>
<keyword evidence="1" id="KW-0805">Transcription regulation</keyword>
<dbReference type="GO" id="GO:0006355">
    <property type="term" value="P:regulation of DNA-templated transcription"/>
    <property type="evidence" value="ECO:0007669"/>
    <property type="project" value="InterPro"/>
</dbReference>
<dbReference type="SMART" id="SM00421">
    <property type="entry name" value="HTH_LUXR"/>
    <property type="match status" value="1"/>
</dbReference>
<dbReference type="SUPFAM" id="SSF46894">
    <property type="entry name" value="C-terminal effector domain of the bipartite response regulators"/>
    <property type="match status" value="1"/>
</dbReference>
<reference evidence="5 6" key="3">
    <citation type="journal article" date="2011" name="Nat. Chem. Biol.">
        <title>Reveromycin A biosynthesis uses RevG and RevJ for stereospecific spiroacetal formation.</title>
        <authorList>
            <person name="Takahashi S."/>
            <person name="Toyoda A."/>
            <person name="Sekiyama Y."/>
            <person name="Takagi H."/>
            <person name="Nogawa T."/>
            <person name="Uramoto M."/>
            <person name="Suzuki R."/>
            <person name="Koshino H."/>
            <person name="Kumano T."/>
            <person name="Panthee S."/>
            <person name="Dairi T."/>
            <person name="Ishikawa J."/>
            <person name="Ikeda H."/>
            <person name="Sakaki Y."/>
            <person name="Osada H."/>
        </authorList>
    </citation>
    <scope>NUCLEOTIDE SEQUENCE [LARGE SCALE GENOMIC DNA]</scope>
    <source>
        <strain evidence="5 6">SN-593</strain>
    </source>
</reference>
<dbReference type="InterPro" id="IPR016032">
    <property type="entry name" value="Sig_transdc_resp-reg_C-effctor"/>
</dbReference>
<dbReference type="PRINTS" id="PR00038">
    <property type="entry name" value="HTHLUXR"/>
</dbReference>
<reference evidence="5 6" key="4">
    <citation type="journal article" date="2020" name="Sci. Rep.">
        <title>beta-carboline chemical signals induce reveromycin production through a LuxR family regulator in Streptomyces sp. SN-593.</title>
        <authorList>
            <person name="Panthee S."/>
            <person name="Kito N."/>
            <person name="Hayashi T."/>
            <person name="Shimizu T."/>
            <person name="Ishikawa J."/>
            <person name="Hamamoto H."/>
            <person name="Osada H."/>
            <person name="Takahashi S."/>
        </authorList>
    </citation>
    <scope>NUCLEOTIDE SEQUENCE [LARGE SCALE GENOMIC DNA]</scope>
    <source>
        <strain evidence="5 6">SN-593</strain>
    </source>
</reference>
<dbReference type="InterPro" id="IPR000792">
    <property type="entry name" value="Tscrpt_reg_LuxR_C"/>
</dbReference>
<dbReference type="Pfam" id="PF00196">
    <property type="entry name" value="GerE"/>
    <property type="match status" value="1"/>
</dbReference>
<reference evidence="5 6" key="2">
    <citation type="journal article" date="2011" name="J. Antibiot.">
        <title>Furaquinocins I and J: novel polyketide isoprenoid hybrid compounds from Streptomyces reveromyceticus SN-593.</title>
        <authorList>
            <person name="Panthee S."/>
            <person name="Takahashi S."/>
            <person name="Takagi H."/>
            <person name="Nogawa T."/>
            <person name="Oowada E."/>
            <person name="Uramoto M."/>
            <person name="Osada H."/>
        </authorList>
    </citation>
    <scope>NUCLEOTIDE SEQUENCE [LARGE SCALE GENOMIC DNA]</scope>
    <source>
        <strain evidence="5 6">SN-593</strain>
    </source>
</reference>
<dbReference type="Proteomes" id="UP000595703">
    <property type="component" value="Chromosome"/>
</dbReference>
<evidence type="ECO:0000313" key="6">
    <source>
        <dbReference type="Proteomes" id="UP000595703"/>
    </source>
</evidence>
<evidence type="ECO:0000256" key="3">
    <source>
        <dbReference type="ARBA" id="ARBA00023163"/>
    </source>
</evidence>
<dbReference type="SUPFAM" id="SSF48452">
    <property type="entry name" value="TPR-like"/>
    <property type="match status" value="1"/>
</dbReference>
<reference evidence="5 6" key="1">
    <citation type="journal article" date="2010" name="J. Bacteriol.">
        <title>Biochemical characterization of a novel indole prenyltransferase from Streptomyces sp. SN-593.</title>
        <authorList>
            <person name="Takahashi S."/>
            <person name="Takagi H."/>
            <person name="Toyoda A."/>
            <person name="Uramoto M."/>
            <person name="Nogawa T."/>
            <person name="Ueki M."/>
            <person name="Sakaki Y."/>
            <person name="Osada H."/>
        </authorList>
    </citation>
    <scope>NUCLEOTIDE SEQUENCE [LARGE SCALE GENOMIC DNA]</scope>
    <source>
        <strain evidence="5 6">SN-593</strain>
    </source>
</reference>
<evidence type="ECO:0000313" key="5">
    <source>
        <dbReference type="EMBL" id="BBB00130.1"/>
    </source>
</evidence>